<comment type="caution">
    <text evidence="1">The sequence shown here is derived from an EMBL/GenBank/DDBJ whole genome shotgun (WGS) entry which is preliminary data.</text>
</comment>
<dbReference type="AlphaFoldDB" id="F5RMU3"/>
<protein>
    <submittedName>
        <fullName evidence="1">Uncharacterized protein</fullName>
    </submittedName>
</protein>
<keyword evidence="2" id="KW-1185">Reference proteome</keyword>
<evidence type="ECO:0000313" key="1">
    <source>
        <dbReference type="EMBL" id="EGK59591.1"/>
    </source>
</evidence>
<accession>F5RMU3</accession>
<name>F5RMU3_9FIRM</name>
<sequence>MNPIHVRYYTANMRKKKEEKTESPLFIVIINERSNHPIRLPHSSRSG</sequence>
<reference evidence="1 2" key="1">
    <citation type="submission" date="2011-04" db="EMBL/GenBank/DDBJ databases">
        <authorList>
            <person name="Muzny D."/>
            <person name="Qin X."/>
            <person name="Deng J."/>
            <person name="Jiang H."/>
            <person name="Liu Y."/>
            <person name="Qu J."/>
            <person name="Song X.-Z."/>
            <person name="Zhang L."/>
            <person name="Thornton R."/>
            <person name="Coyle M."/>
            <person name="Francisco L."/>
            <person name="Jackson L."/>
            <person name="Javaid M."/>
            <person name="Korchina V."/>
            <person name="Kovar C."/>
            <person name="Mata R."/>
            <person name="Mathew T."/>
            <person name="Ngo R."/>
            <person name="Nguyen L."/>
            <person name="Nguyen N."/>
            <person name="Okwuonu G."/>
            <person name="Ongeri F."/>
            <person name="Pham C."/>
            <person name="Simmons D."/>
            <person name="Wilczek-Boney K."/>
            <person name="Hale W."/>
            <person name="Jakkamsetti A."/>
            <person name="Pham P."/>
            <person name="Ruth R."/>
            <person name="San Lucas F."/>
            <person name="Warren J."/>
            <person name="Zhang J."/>
            <person name="Zhao Z."/>
            <person name="Zhou C."/>
            <person name="Zhu D."/>
            <person name="Lee S."/>
            <person name="Bess C."/>
            <person name="Blankenburg K."/>
            <person name="Forbes L."/>
            <person name="Fu Q."/>
            <person name="Gubbala S."/>
            <person name="Hirani K."/>
            <person name="Jayaseelan J.C."/>
            <person name="Lara F."/>
            <person name="Munidasa M."/>
            <person name="Palculict T."/>
            <person name="Patil S."/>
            <person name="Pu L.-L."/>
            <person name="Saada N."/>
            <person name="Tang L."/>
            <person name="Weissenberger G."/>
            <person name="Zhu Y."/>
            <person name="Hemphill L."/>
            <person name="Shang Y."/>
            <person name="Youmans B."/>
            <person name="Ayvaz T."/>
            <person name="Ross M."/>
            <person name="Santibanez J."/>
            <person name="Aqrawi P."/>
            <person name="Gross S."/>
            <person name="Joshi V."/>
            <person name="Fowler G."/>
            <person name="Nazareth L."/>
            <person name="Reid J."/>
            <person name="Worley K."/>
            <person name="Petrosino J."/>
            <person name="Highlander S."/>
            <person name="Gibbs R."/>
        </authorList>
    </citation>
    <scope>NUCLEOTIDE SEQUENCE [LARGE SCALE GENOMIC DNA]</scope>
    <source>
        <strain evidence="1 2">DSM 2778</strain>
    </source>
</reference>
<evidence type="ECO:0000313" key="2">
    <source>
        <dbReference type="Proteomes" id="UP000004067"/>
    </source>
</evidence>
<gene>
    <name evidence="1" type="ORF">HMPREF9081_1579</name>
</gene>
<dbReference type="Proteomes" id="UP000004067">
    <property type="component" value="Unassembled WGS sequence"/>
</dbReference>
<proteinExistence type="predicted"/>
<organism evidence="1 2">
    <name type="scientific">Centipeda periodontii DSM 2778</name>
    <dbReference type="NCBI Taxonomy" id="888060"/>
    <lineage>
        <taxon>Bacteria</taxon>
        <taxon>Bacillati</taxon>
        <taxon>Bacillota</taxon>
        <taxon>Negativicutes</taxon>
        <taxon>Selenomonadales</taxon>
        <taxon>Selenomonadaceae</taxon>
        <taxon>Centipeda</taxon>
    </lineage>
</organism>
<dbReference type="HOGENOM" id="CLU_3166098_0_0_9"/>
<dbReference type="EMBL" id="AFHQ01000034">
    <property type="protein sequence ID" value="EGK59591.1"/>
    <property type="molecule type" value="Genomic_DNA"/>
</dbReference>